<keyword evidence="1" id="KW-0732">Signal</keyword>
<evidence type="ECO:0000256" key="1">
    <source>
        <dbReference type="SAM" id="SignalP"/>
    </source>
</evidence>
<dbReference type="Proteomes" id="UP000199698">
    <property type="component" value="Unassembled WGS sequence"/>
</dbReference>
<name>A0A1C4CVW6_9GAMM</name>
<dbReference type="EMBL" id="FMBA01000051">
    <property type="protein sequence ID" value="SCC23178.1"/>
    <property type="molecule type" value="Genomic_DNA"/>
</dbReference>
<feature type="chain" id="PRO_5008690136" evidence="1">
    <location>
        <begin position="20"/>
        <end position="357"/>
    </location>
</feature>
<dbReference type="STRING" id="1798183.GA0061080_10514"/>
<dbReference type="AlphaFoldDB" id="A0A1C4CVW6"/>
<organism evidence="2 3">
    <name type="scientific">Gilliamella intestini</name>
    <dbReference type="NCBI Taxonomy" id="1798183"/>
    <lineage>
        <taxon>Bacteria</taxon>
        <taxon>Pseudomonadati</taxon>
        <taxon>Pseudomonadota</taxon>
        <taxon>Gammaproteobacteria</taxon>
        <taxon>Orbales</taxon>
        <taxon>Orbaceae</taxon>
        <taxon>Gilliamella</taxon>
    </lineage>
</organism>
<evidence type="ECO:0000313" key="2">
    <source>
        <dbReference type="EMBL" id="SCC23178.1"/>
    </source>
</evidence>
<reference evidence="3" key="1">
    <citation type="submission" date="2016-08" db="EMBL/GenBank/DDBJ databases">
        <authorList>
            <person name="Varghese N."/>
            <person name="Submissions Spin"/>
        </authorList>
    </citation>
    <scope>NUCLEOTIDE SEQUENCE [LARGE SCALE GENOMIC DNA]</scope>
    <source>
        <strain evidence="3">R-53144</strain>
    </source>
</reference>
<feature type="signal peptide" evidence="1">
    <location>
        <begin position="1"/>
        <end position="19"/>
    </location>
</feature>
<gene>
    <name evidence="2" type="ORF">GA0061080_10514</name>
</gene>
<proteinExistence type="predicted"/>
<accession>A0A1C4CVW6</accession>
<dbReference type="OrthoDB" id="7065422at2"/>
<evidence type="ECO:0000313" key="3">
    <source>
        <dbReference type="Proteomes" id="UP000199698"/>
    </source>
</evidence>
<dbReference type="RefSeq" id="WP_091125070.1">
    <property type="nucleotide sequence ID" value="NZ_FMBA01000051.1"/>
</dbReference>
<protein>
    <submittedName>
        <fullName evidence="2">Uncharacterized protein</fullName>
    </submittedName>
</protein>
<keyword evidence="3" id="KW-1185">Reference proteome</keyword>
<sequence>MRKIILLILVMIISAVCSAEESCLTKKSITNQKFNINSKSYKFISYFCENKNSDEDDFFSESGILEVHAKNFNKSYKNVIGIWGMLNIGLNSWNNKFAFNYIMPAAETTEANIPIMIKNNELMVQCVYINQRLKNFMEAKYSYCGDKKIIEDGFGKEGFENLFPEFYLYSIYNNIYFPESNEYLSHKKFDAFIGKIDDISFYRRYSSLDDYSSNKFTVVMVNKEKEYHFKESEIYQRMASKTSSEGFIGLDIIDAKGNTTFYDKQRLLELLNKSTLKPNITSYIQQERINLYSNPNENEPTSMYLVQNDFVKILDVIWDKDQYSNVWFKVSYSSKKHGEIIKWIRGYAFNPWKYGEG</sequence>